<gene>
    <name evidence="2" type="ORF">SAMN05444352_12823</name>
</gene>
<feature type="transmembrane region" description="Helical" evidence="1">
    <location>
        <begin position="36"/>
        <end position="54"/>
    </location>
</feature>
<evidence type="ECO:0000313" key="2">
    <source>
        <dbReference type="EMBL" id="SNT19679.1"/>
    </source>
</evidence>
<dbReference type="OrthoDB" id="370375at2"/>
<organism evidence="2 3">
    <name type="scientific">Pseudomonas japonica</name>
    <dbReference type="NCBI Taxonomy" id="256466"/>
    <lineage>
        <taxon>Bacteria</taxon>
        <taxon>Pseudomonadati</taxon>
        <taxon>Pseudomonadota</taxon>
        <taxon>Gammaproteobacteria</taxon>
        <taxon>Pseudomonadales</taxon>
        <taxon>Pseudomonadaceae</taxon>
        <taxon>Pseudomonas</taxon>
    </lineage>
</organism>
<dbReference type="RefSeq" id="WP_042128669.1">
    <property type="nucleotide sequence ID" value="NZ_FZOL01000028.1"/>
</dbReference>
<sequence>MLYRIAADGLVLLHLLFILFAVGGAGLLFKWPRLCWLHLPAAGWAFLVEVMHWPCPLTAWENRMRQAAGEQGYAQGFIEHYLLPVIYPAGLTPGIQVGLGIGVLLVNLGLYAWLYQRRR</sequence>
<dbReference type="EMBL" id="FZOL01000028">
    <property type="protein sequence ID" value="SNT19679.1"/>
    <property type="molecule type" value="Genomic_DNA"/>
</dbReference>
<name>A0A239KQ39_9PSED</name>
<keyword evidence="1" id="KW-1133">Transmembrane helix</keyword>
<dbReference type="Pfam" id="PF10861">
    <property type="entry name" value="DUF2784"/>
    <property type="match status" value="1"/>
</dbReference>
<proteinExistence type="predicted"/>
<evidence type="ECO:0000256" key="1">
    <source>
        <dbReference type="SAM" id="Phobius"/>
    </source>
</evidence>
<dbReference type="AlphaFoldDB" id="A0A239KQ39"/>
<evidence type="ECO:0008006" key="4">
    <source>
        <dbReference type="Google" id="ProtNLM"/>
    </source>
</evidence>
<evidence type="ECO:0000313" key="3">
    <source>
        <dbReference type="Proteomes" id="UP000198407"/>
    </source>
</evidence>
<dbReference type="InterPro" id="IPR021218">
    <property type="entry name" value="DUF2784"/>
</dbReference>
<keyword evidence="1" id="KW-0812">Transmembrane</keyword>
<reference evidence="3" key="1">
    <citation type="submission" date="2017-06" db="EMBL/GenBank/DDBJ databases">
        <authorList>
            <person name="Varghese N."/>
            <person name="Submissions S."/>
        </authorList>
    </citation>
    <scope>NUCLEOTIDE SEQUENCE [LARGE SCALE GENOMIC DNA]</scope>
    <source>
        <strain evidence="3">DSM 22348</strain>
    </source>
</reference>
<keyword evidence="1" id="KW-0472">Membrane</keyword>
<keyword evidence="3" id="KW-1185">Reference proteome</keyword>
<dbReference type="Proteomes" id="UP000198407">
    <property type="component" value="Unassembled WGS sequence"/>
</dbReference>
<protein>
    <recommendedName>
        <fullName evidence="4">DUF2784 domain-containing protein</fullName>
    </recommendedName>
</protein>
<accession>A0A239KQ39</accession>
<feature type="transmembrane region" description="Helical" evidence="1">
    <location>
        <begin position="94"/>
        <end position="114"/>
    </location>
</feature>
<dbReference type="STRING" id="1215104.GCA_000730585_01008"/>
<feature type="transmembrane region" description="Helical" evidence="1">
    <location>
        <begin position="12"/>
        <end position="29"/>
    </location>
</feature>